<evidence type="ECO:0000313" key="2">
    <source>
        <dbReference type="Proteomes" id="UP001302652"/>
    </source>
</evidence>
<sequence length="554" mass="62021">MPPLAVDPAVTAFRRVTSKQWHALSGKAAINTALAIFKENHPPQADLIGVEAAEYLEQFIAATQEHIQRAHSGYGGVRWLWYLRRAPDAFFSGSYGTTIGYDRFLAEIMSSAFAREDRSELATRITFKVDDAAIRHVASFVGRVKLLSQLHILYRRVGKGATLDARQPILVARTPADVENAIAIYDQRHDRSHEFFGSGLGLATVEPSSSDFVEAAERFGLTAFLSFGCHPSYYPSIQYPDANGAQMEVTVEARHMLKALDLRNVLQPFDGEAGSPEYLRDVAPLIQLLVMLPALMTQAPWAFGSILQQGYFFYGAKRLEALFDAYLPEVAAILTRETPGFRWSTKAAEWLEDVNQVNASPWPLIAGNVCRRCAEQYLLDITGSSHAFLQRLEMSRAPTLGNVRGAAFEFQCQEIIDRSPWAPPPAIRELRGRPLRRAGQRLTDIDALAARDGVLLIVSCKSRIYDREYDRGTYRVVQNERSSIDEAVTQWDSVVEGLNREPTGDNFDFSAFKEIFGVVCTPFPVYTSSQQSLRFVREGLRASCSAHELRDWLQ</sequence>
<dbReference type="EMBL" id="CP136511">
    <property type="protein sequence ID" value="WOD14048.1"/>
    <property type="molecule type" value="Genomic_DNA"/>
</dbReference>
<protein>
    <submittedName>
        <fullName evidence="1">Uncharacterized protein</fullName>
    </submittedName>
</protein>
<reference evidence="1 2" key="1">
    <citation type="submission" date="2023-10" db="EMBL/GenBank/DDBJ databases">
        <title>Surface-active antibiotics is a multifunctional adaptation for post-fire microbes.</title>
        <authorList>
            <person name="Liu M.D."/>
            <person name="Du Y."/>
            <person name="Koupaei S.K."/>
            <person name="Kim N.R."/>
            <person name="Zhang W."/>
            <person name="Traxler M.F."/>
        </authorList>
    </citation>
    <scope>NUCLEOTIDE SEQUENCE [LARGE SCALE GENOMIC DNA]</scope>
    <source>
        <strain evidence="1 2">F3</strain>
    </source>
</reference>
<accession>A0ABZ0ECW9</accession>
<name>A0ABZ0ECW9_9BURK</name>
<organism evidence="1 2">
    <name type="scientific">Paraburkholderia kirstenboschensis</name>
    <dbReference type="NCBI Taxonomy" id="1245436"/>
    <lineage>
        <taxon>Bacteria</taxon>
        <taxon>Pseudomonadati</taxon>
        <taxon>Pseudomonadota</taxon>
        <taxon>Betaproteobacteria</taxon>
        <taxon>Burkholderiales</taxon>
        <taxon>Burkholderiaceae</taxon>
        <taxon>Paraburkholderia</taxon>
    </lineage>
</organism>
<gene>
    <name evidence="1" type="ORF">RW095_00505</name>
</gene>
<dbReference type="Proteomes" id="UP001302652">
    <property type="component" value="Chromosome 3"/>
</dbReference>
<proteinExistence type="predicted"/>
<dbReference type="RefSeq" id="WP_317015798.1">
    <property type="nucleotide sequence ID" value="NZ_CP136511.1"/>
</dbReference>
<evidence type="ECO:0000313" key="1">
    <source>
        <dbReference type="EMBL" id="WOD14048.1"/>
    </source>
</evidence>
<keyword evidence="2" id="KW-1185">Reference proteome</keyword>